<dbReference type="GO" id="GO:0071555">
    <property type="term" value="P:cell wall organization"/>
    <property type="evidence" value="ECO:0007669"/>
    <property type="project" value="UniProtKB-KW"/>
</dbReference>
<dbReference type="InterPro" id="IPR011761">
    <property type="entry name" value="ATP-grasp"/>
</dbReference>
<dbReference type="RefSeq" id="WP_310418865.1">
    <property type="nucleotide sequence ID" value="NZ_JAVDYC010000001.1"/>
</dbReference>
<keyword evidence="4" id="KW-0547">Nucleotide-binding</keyword>
<dbReference type="GO" id="GO:0008716">
    <property type="term" value="F:D-alanine-D-alanine ligase activity"/>
    <property type="evidence" value="ECO:0007669"/>
    <property type="project" value="InterPro"/>
</dbReference>
<keyword evidence="4" id="KW-0067">ATP-binding</keyword>
<dbReference type="PANTHER" id="PTHR23132:SF25">
    <property type="entry name" value="D-ALANINE--D-ALANINE LIGASE A"/>
    <property type="match status" value="1"/>
</dbReference>
<feature type="domain" description="ATP-grasp" evidence="5">
    <location>
        <begin position="141"/>
        <end position="197"/>
    </location>
</feature>
<evidence type="ECO:0000313" key="6">
    <source>
        <dbReference type="EMBL" id="MDR7324847.1"/>
    </source>
</evidence>
<dbReference type="Gene3D" id="3.40.50.20">
    <property type="match status" value="1"/>
</dbReference>
<keyword evidence="7" id="KW-1185">Reference proteome</keyword>
<dbReference type="GO" id="GO:0005524">
    <property type="term" value="F:ATP binding"/>
    <property type="evidence" value="ECO:0007669"/>
    <property type="project" value="UniProtKB-UniRule"/>
</dbReference>
<dbReference type="Gene3D" id="3.30.470.20">
    <property type="entry name" value="ATP-grasp fold, B domain"/>
    <property type="match status" value="2"/>
</dbReference>
<protein>
    <submittedName>
        <fullName evidence="6">D-alanine-D-alanine ligase-like ATP-grasp enzyme</fullName>
    </submittedName>
</protein>
<reference evidence="6 7" key="1">
    <citation type="submission" date="2023-07" db="EMBL/GenBank/DDBJ databases">
        <title>Sequencing the genomes of 1000 actinobacteria strains.</title>
        <authorList>
            <person name="Klenk H.-P."/>
        </authorList>
    </citation>
    <scope>NUCLEOTIDE SEQUENCE [LARGE SCALE GENOMIC DNA]</scope>
    <source>
        <strain evidence="6 7">DSM 44711</strain>
    </source>
</reference>
<gene>
    <name evidence="6" type="ORF">J2S44_005097</name>
</gene>
<dbReference type="PROSITE" id="PS50975">
    <property type="entry name" value="ATP_GRASP"/>
    <property type="match status" value="1"/>
</dbReference>
<dbReference type="GO" id="GO:0005829">
    <property type="term" value="C:cytosol"/>
    <property type="evidence" value="ECO:0007669"/>
    <property type="project" value="TreeGrafter"/>
</dbReference>
<evidence type="ECO:0000256" key="1">
    <source>
        <dbReference type="ARBA" id="ARBA00010871"/>
    </source>
</evidence>
<dbReference type="GO" id="GO:0046872">
    <property type="term" value="F:metal ion binding"/>
    <property type="evidence" value="ECO:0007669"/>
    <property type="project" value="InterPro"/>
</dbReference>
<dbReference type="EMBL" id="JAVDYC010000001">
    <property type="protein sequence ID" value="MDR7324847.1"/>
    <property type="molecule type" value="Genomic_DNA"/>
</dbReference>
<dbReference type="Proteomes" id="UP001183629">
    <property type="component" value="Unassembled WGS sequence"/>
</dbReference>
<organism evidence="6 7">
    <name type="scientific">Catenuloplanes niger</name>
    <dbReference type="NCBI Taxonomy" id="587534"/>
    <lineage>
        <taxon>Bacteria</taxon>
        <taxon>Bacillati</taxon>
        <taxon>Actinomycetota</taxon>
        <taxon>Actinomycetes</taxon>
        <taxon>Micromonosporales</taxon>
        <taxon>Micromonosporaceae</taxon>
        <taxon>Catenuloplanes</taxon>
    </lineage>
</organism>
<keyword evidence="2 6" id="KW-0436">Ligase</keyword>
<dbReference type="SUPFAM" id="SSF56059">
    <property type="entry name" value="Glutathione synthetase ATP-binding domain-like"/>
    <property type="match status" value="1"/>
</dbReference>
<proteinExistence type="inferred from homology"/>
<dbReference type="InterPro" id="IPR011095">
    <property type="entry name" value="Dala_Dala_lig_C"/>
</dbReference>
<comment type="caution">
    <text evidence="6">The sequence shown here is derived from an EMBL/GenBank/DDBJ whole genome shotgun (WGS) entry which is preliminary data.</text>
</comment>
<comment type="similarity">
    <text evidence="1">Belongs to the D-alanine--D-alanine ligase family.</text>
</comment>
<evidence type="ECO:0000256" key="3">
    <source>
        <dbReference type="ARBA" id="ARBA00023316"/>
    </source>
</evidence>
<evidence type="ECO:0000259" key="5">
    <source>
        <dbReference type="PROSITE" id="PS50975"/>
    </source>
</evidence>
<dbReference type="InterPro" id="IPR016185">
    <property type="entry name" value="PreATP-grasp_dom_sf"/>
</dbReference>
<dbReference type="GO" id="GO:0009252">
    <property type="term" value="P:peptidoglycan biosynthetic process"/>
    <property type="evidence" value="ECO:0007669"/>
    <property type="project" value="TreeGrafter"/>
</dbReference>
<evidence type="ECO:0000313" key="7">
    <source>
        <dbReference type="Proteomes" id="UP001183629"/>
    </source>
</evidence>
<evidence type="ECO:0000256" key="2">
    <source>
        <dbReference type="ARBA" id="ARBA00022598"/>
    </source>
</evidence>
<dbReference type="Pfam" id="PF07478">
    <property type="entry name" value="Dala_Dala_lig_C"/>
    <property type="match status" value="1"/>
</dbReference>
<keyword evidence="3" id="KW-0961">Cell wall biogenesis/degradation</keyword>
<dbReference type="PANTHER" id="PTHR23132">
    <property type="entry name" value="D-ALANINE--D-ALANINE LIGASE"/>
    <property type="match status" value="1"/>
</dbReference>
<dbReference type="SUPFAM" id="SSF52440">
    <property type="entry name" value="PreATP-grasp domain"/>
    <property type="match status" value="1"/>
</dbReference>
<sequence>MTDSRRTRVAVVADGQPGAAAIVAALDPGLFEAVPVEIARAGVAAVARADVVLPGGRVEVVGLLEMAGIPYAGSGMLASAVAADRAFTRRLASAAGLPVAGARAADGRRVICGVLADEPAVACPEGVPDAVPHLIRAVRAAFDLAGPATVTVLVTAAGEVVLDEIDAMPDLAPGAAFPEVWAAAGLGYPALVARVVRAGLRHGPGLH</sequence>
<name>A0AAE3ZS01_9ACTN</name>
<dbReference type="AlphaFoldDB" id="A0AAE3ZS01"/>
<accession>A0AAE3ZS01</accession>
<evidence type="ECO:0000256" key="4">
    <source>
        <dbReference type="PROSITE-ProRule" id="PRU00409"/>
    </source>
</evidence>